<evidence type="ECO:0000313" key="3">
    <source>
        <dbReference type="EMBL" id="CAA6813904.1"/>
    </source>
</evidence>
<dbReference type="AlphaFoldDB" id="A0A6S6T510"/>
<dbReference type="Gene3D" id="3.10.450.50">
    <property type="match status" value="2"/>
</dbReference>
<name>A0A6S6T510_9BACT</name>
<proteinExistence type="predicted"/>
<protein>
    <recommendedName>
        <fullName evidence="2">SnoaL-like domain-containing protein</fullName>
    </recommendedName>
</protein>
<feature type="chain" id="PRO_5028234975" description="SnoaL-like domain-containing protein" evidence="1">
    <location>
        <begin position="23"/>
        <end position="312"/>
    </location>
</feature>
<reference evidence="3" key="1">
    <citation type="submission" date="2020-01" db="EMBL/GenBank/DDBJ databases">
        <authorList>
            <person name="Meier V. D."/>
            <person name="Meier V D."/>
        </authorList>
    </citation>
    <scope>NUCLEOTIDE SEQUENCE</scope>
    <source>
        <strain evidence="3">HLG_WM_MAG_10</strain>
    </source>
</reference>
<sequence>MKHSIFLMCLIGLLSSSIQAQANKEITKVVDAFFVAMEQQDTLSLDELMHDQCVLFTTLTHNGTPRIEAIPKASFLAYMKRVITKKYVYDERLWNYDVSQDDNLAIVWTEYTMFTGVENQLSHCGVNVFTLGKSATGTWVITNITDTRRKENCITEETAVQNEAMVEKVLNDWHQASATADGAAFFGAMTTDAVYLGTDASERWLRDELKEWSKFAFERDTAWAFTASNRKIYLSENQRTAWFEEMLDTDMGTCRASGVLSKVGGVWKIEHYDLSIMVPNDLVKDFKKLVAMGGLPKSKKEQRAARKRKSNK</sequence>
<evidence type="ECO:0000256" key="1">
    <source>
        <dbReference type="SAM" id="SignalP"/>
    </source>
</evidence>
<evidence type="ECO:0000259" key="2">
    <source>
        <dbReference type="Pfam" id="PF13474"/>
    </source>
</evidence>
<dbReference type="Pfam" id="PF13474">
    <property type="entry name" value="SnoaL_3"/>
    <property type="match status" value="1"/>
</dbReference>
<keyword evidence="1" id="KW-0732">Signal</keyword>
<feature type="domain" description="SnoaL-like" evidence="2">
    <location>
        <begin position="166"/>
        <end position="279"/>
    </location>
</feature>
<dbReference type="SUPFAM" id="SSF54427">
    <property type="entry name" value="NTF2-like"/>
    <property type="match status" value="2"/>
</dbReference>
<organism evidence="3">
    <name type="scientific">uncultured Aureispira sp</name>
    <dbReference type="NCBI Taxonomy" id="1331704"/>
    <lineage>
        <taxon>Bacteria</taxon>
        <taxon>Pseudomonadati</taxon>
        <taxon>Bacteroidota</taxon>
        <taxon>Saprospiria</taxon>
        <taxon>Saprospirales</taxon>
        <taxon>Saprospiraceae</taxon>
        <taxon>Aureispira</taxon>
        <taxon>environmental samples</taxon>
    </lineage>
</organism>
<gene>
    <name evidence="3" type="ORF">HELGO_WM40554</name>
</gene>
<dbReference type="InterPro" id="IPR032710">
    <property type="entry name" value="NTF2-like_dom_sf"/>
</dbReference>
<accession>A0A6S6T510</accession>
<feature type="signal peptide" evidence="1">
    <location>
        <begin position="1"/>
        <end position="22"/>
    </location>
</feature>
<dbReference type="EMBL" id="CACVAQ010000210">
    <property type="protein sequence ID" value="CAA6813904.1"/>
    <property type="molecule type" value="Genomic_DNA"/>
</dbReference>
<dbReference type="InterPro" id="IPR037401">
    <property type="entry name" value="SnoaL-like"/>
</dbReference>